<dbReference type="InterPro" id="IPR042213">
    <property type="entry name" value="NBD_C_sf"/>
</dbReference>
<accession>A0A515EV09</accession>
<protein>
    <submittedName>
        <fullName evidence="9">Four-carbon acid sugar kinase family protein</fullName>
    </submittedName>
</protein>
<sequence>MGRQRTTADGTAQLRQQLVQLRLAGVQLQGNGKARVHGASMPLHAVWWVNLQPFWWVLVGRGPHTGGMQIRIITDDFTSATDGVAAFAQRGWPTAVAMGEAYDPTLPVLSADTDSRLCAPEVAAQRVAAWAKQWATAPVLVKQFDSTLRGPFAAECASAWTHSGKPRMLVVPSFPAAGRTMQHGEVLLHGTPVHRSAFGQDPHNPVRHSGLLGYFAPVGIALHLVATVGEAQAAFAAGHTAVALDIATDEELQHAARQFVGDAGLLWAGSTGIVRALAQALAPAQPVAPSPWRVSAAPWVLVGSVNPVSHAQAATLALACPTVPLLLTRLVRSDPLTATQALVAQLAQAIQSGQCDGVVVTGGETAKALAQALGATQLRVLQDLEPGVPLCLMQVANQWVPLISKAGGFGDSHTLVRCAQALMKGQV</sequence>
<evidence type="ECO:0000313" key="9">
    <source>
        <dbReference type="EMBL" id="QDL56510.1"/>
    </source>
</evidence>
<dbReference type="Proteomes" id="UP000317365">
    <property type="component" value="Chromosome"/>
</dbReference>
<comment type="similarity">
    <text evidence="1">Belongs to the four-carbon acid sugar kinase family.</text>
</comment>
<dbReference type="InterPro" id="IPR037051">
    <property type="entry name" value="4-carb_acid_sugar_kinase_N_sf"/>
</dbReference>
<evidence type="ECO:0000256" key="5">
    <source>
        <dbReference type="ARBA" id="ARBA00022840"/>
    </source>
</evidence>
<dbReference type="GO" id="GO:0005524">
    <property type="term" value="F:ATP binding"/>
    <property type="evidence" value="ECO:0007669"/>
    <property type="project" value="UniProtKB-KW"/>
</dbReference>
<proteinExistence type="inferred from homology"/>
<evidence type="ECO:0000256" key="4">
    <source>
        <dbReference type="ARBA" id="ARBA00022777"/>
    </source>
</evidence>
<organism evidence="9 10">
    <name type="scientific">Rhodoferax aquaticus</name>
    <dbReference type="NCBI Taxonomy" id="2527691"/>
    <lineage>
        <taxon>Bacteria</taxon>
        <taxon>Pseudomonadati</taxon>
        <taxon>Pseudomonadota</taxon>
        <taxon>Betaproteobacteria</taxon>
        <taxon>Burkholderiales</taxon>
        <taxon>Comamonadaceae</taxon>
        <taxon>Rhodoferax</taxon>
    </lineage>
</organism>
<evidence type="ECO:0000259" key="8">
    <source>
        <dbReference type="Pfam" id="PF17042"/>
    </source>
</evidence>
<evidence type="ECO:0000256" key="6">
    <source>
        <dbReference type="ARBA" id="ARBA00023277"/>
    </source>
</evidence>
<reference evidence="10" key="2">
    <citation type="journal article" date="2020" name="Int. J. Syst. Evol. Microbiol.">
        <title>Genomic insights into a novel species Rhodoferax aquaticus sp. nov., isolated from freshwater.</title>
        <authorList>
            <person name="Li T."/>
            <person name="Zhuo Y."/>
            <person name="Jin C.Z."/>
            <person name="Wu X."/>
            <person name="Ko S.R."/>
            <person name="Jin F.J."/>
            <person name="Ahn C.Y."/>
            <person name="Oh H.M."/>
            <person name="Lee H.G."/>
            <person name="Jin L."/>
        </authorList>
    </citation>
    <scope>NUCLEOTIDE SEQUENCE [LARGE SCALE GENOMIC DNA]</scope>
    <source>
        <strain evidence="10">Gr-4</strain>
    </source>
</reference>
<dbReference type="SUPFAM" id="SSF142764">
    <property type="entry name" value="YgbK-like"/>
    <property type="match status" value="1"/>
</dbReference>
<keyword evidence="10" id="KW-1185">Reference proteome</keyword>
<gene>
    <name evidence="9" type="ORF">EXZ61_21425</name>
</gene>
<keyword evidence="6" id="KW-0119">Carbohydrate metabolism</keyword>
<keyword evidence="4 9" id="KW-0418">Kinase</keyword>
<dbReference type="InterPro" id="IPR031475">
    <property type="entry name" value="NBD_C"/>
</dbReference>
<dbReference type="EMBL" id="CP036282">
    <property type="protein sequence ID" value="QDL56510.1"/>
    <property type="molecule type" value="Genomic_DNA"/>
</dbReference>
<dbReference type="InterPro" id="IPR010737">
    <property type="entry name" value="4-carb_acid_sugar_kinase_N"/>
</dbReference>
<keyword evidence="3" id="KW-0547">Nucleotide-binding</keyword>
<evidence type="ECO:0000259" key="7">
    <source>
        <dbReference type="Pfam" id="PF07005"/>
    </source>
</evidence>
<dbReference type="Gene3D" id="3.40.50.10840">
    <property type="entry name" value="Putative sugar-binding, N-terminal domain"/>
    <property type="match status" value="1"/>
</dbReference>
<keyword evidence="5" id="KW-0067">ATP-binding</keyword>
<dbReference type="Gene3D" id="3.40.980.20">
    <property type="entry name" value="Four-carbon acid sugar kinase, nucleotide binding domain"/>
    <property type="match status" value="1"/>
</dbReference>
<feature type="domain" description="Four-carbon acid sugar kinase nucleotide binding" evidence="8">
    <location>
        <begin position="340"/>
        <end position="415"/>
    </location>
</feature>
<keyword evidence="2" id="KW-0808">Transferase</keyword>
<evidence type="ECO:0000256" key="1">
    <source>
        <dbReference type="ARBA" id="ARBA00005715"/>
    </source>
</evidence>
<reference evidence="10" key="1">
    <citation type="submission" date="2019-02" db="EMBL/GenBank/DDBJ databases">
        <title>Complete genome sequence of Rhodoferax sp. Gr-4.</title>
        <authorList>
            <person name="Jin L."/>
        </authorList>
    </citation>
    <scope>NUCLEOTIDE SEQUENCE [LARGE SCALE GENOMIC DNA]</scope>
    <source>
        <strain evidence="10">Gr-4</strain>
    </source>
</reference>
<evidence type="ECO:0000313" key="10">
    <source>
        <dbReference type="Proteomes" id="UP000317365"/>
    </source>
</evidence>
<dbReference type="GO" id="GO:0016301">
    <property type="term" value="F:kinase activity"/>
    <property type="evidence" value="ECO:0007669"/>
    <property type="project" value="UniProtKB-KW"/>
</dbReference>
<dbReference type="Pfam" id="PF07005">
    <property type="entry name" value="SBD_N"/>
    <property type="match status" value="1"/>
</dbReference>
<dbReference type="Pfam" id="PF17042">
    <property type="entry name" value="NBD_C"/>
    <property type="match status" value="1"/>
</dbReference>
<dbReference type="AlphaFoldDB" id="A0A515EV09"/>
<feature type="domain" description="Four-carbon acid sugar kinase N-terminal" evidence="7">
    <location>
        <begin position="72"/>
        <end position="277"/>
    </location>
</feature>
<evidence type="ECO:0000256" key="2">
    <source>
        <dbReference type="ARBA" id="ARBA00022679"/>
    </source>
</evidence>
<dbReference type="KEGG" id="rhg:EXZ61_21425"/>
<evidence type="ECO:0000256" key="3">
    <source>
        <dbReference type="ARBA" id="ARBA00022741"/>
    </source>
</evidence>
<name>A0A515EV09_9BURK</name>